<name>A0A9D1Z488_9FIRM</name>
<feature type="domain" description="Ketoreductase" evidence="5">
    <location>
        <begin position="2"/>
        <end position="183"/>
    </location>
</feature>
<comment type="caution">
    <text evidence="6">The sequence shown here is derived from an EMBL/GenBank/DDBJ whole genome shotgun (WGS) entry which is preliminary data.</text>
</comment>
<dbReference type="PANTHER" id="PTHR43391:SF14">
    <property type="entry name" value="DEHYDROGENASE_REDUCTASE SDR FAMILY PROTEIN 7-LIKE"/>
    <property type="match status" value="1"/>
</dbReference>
<dbReference type="InterPro" id="IPR002347">
    <property type="entry name" value="SDR_fam"/>
</dbReference>
<accession>A0A9D1Z488</accession>
<dbReference type="PRINTS" id="PR00080">
    <property type="entry name" value="SDRFAMILY"/>
</dbReference>
<sequence>MKALVTGASSGIGREIARVLAQRGYDLILTARRTDRLAALAAELPVKVEVLPADLTDRAQVRTLWEKVKGEDIDILVNNAGRGLFGPFDETDLDTELEMLEVNIVALHTLMKLFLPKMKARGSGRILNVASSAAFLPGPLLSSYYASKAYVLRLSEAVAEELRRAGSGVTISVLCPGPVPTEFDQVADVRFSIPGTDSRMVARLAVEGTLRGQLLILPGARMKAVHFFQRFVPDKILARLCWEVQHRKSGSVR</sequence>
<dbReference type="PANTHER" id="PTHR43391">
    <property type="entry name" value="RETINOL DEHYDROGENASE-RELATED"/>
    <property type="match status" value="1"/>
</dbReference>
<evidence type="ECO:0000313" key="7">
    <source>
        <dbReference type="Proteomes" id="UP000886824"/>
    </source>
</evidence>
<comment type="similarity">
    <text evidence="1 4">Belongs to the short-chain dehydrogenases/reductases (SDR) family.</text>
</comment>
<evidence type="ECO:0000256" key="1">
    <source>
        <dbReference type="ARBA" id="ARBA00006484"/>
    </source>
</evidence>
<dbReference type="SUPFAM" id="SSF51735">
    <property type="entry name" value="NAD(P)-binding Rossmann-fold domains"/>
    <property type="match status" value="1"/>
</dbReference>
<dbReference type="InterPro" id="IPR036291">
    <property type="entry name" value="NAD(P)-bd_dom_sf"/>
</dbReference>
<dbReference type="AlphaFoldDB" id="A0A9D1Z488"/>
<dbReference type="Pfam" id="PF00106">
    <property type="entry name" value="adh_short"/>
    <property type="match status" value="1"/>
</dbReference>
<dbReference type="Gene3D" id="3.40.50.720">
    <property type="entry name" value="NAD(P)-binding Rossmann-like Domain"/>
    <property type="match status" value="1"/>
</dbReference>
<proteinExistence type="inferred from homology"/>
<dbReference type="CDD" id="cd05233">
    <property type="entry name" value="SDR_c"/>
    <property type="match status" value="1"/>
</dbReference>
<evidence type="ECO:0000256" key="2">
    <source>
        <dbReference type="ARBA" id="ARBA00022857"/>
    </source>
</evidence>
<keyword evidence="2" id="KW-0521">NADP</keyword>
<evidence type="ECO:0000313" key="6">
    <source>
        <dbReference type="EMBL" id="HIY72955.1"/>
    </source>
</evidence>
<dbReference type="GO" id="GO:0016491">
    <property type="term" value="F:oxidoreductase activity"/>
    <property type="evidence" value="ECO:0007669"/>
    <property type="project" value="UniProtKB-KW"/>
</dbReference>
<keyword evidence="3" id="KW-0560">Oxidoreductase</keyword>
<dbReference type="EMBL" id="DXCX01000033">
    <property type="protein sequence ID" value="HIY72955.1"/>
    <property type="molecule type" value="Genomic_DNA"/>
</dbReference>
<dbReference type="PRINTS" id="PR00081">
    <property type="entry name" value="GDHRDH"/>
</dbReference>
<reference evidence="6" key="1">
    <citation type="journal article" date="2021" name="PeerJ">
        <title>Extensive microbial diversity within the chicken gut microbiome revealed by metagenomics and culture.</title>
        <authorList>
            <person name="Gilroy R."/>
            <person name="Ravi A."/>
            <person name="Getino M."/>
            <person name="Pursley I."/>
            <person name="Horton D.L."/>
            <person name="Alikhan N.F."/>
            <person name="Baker D."/>
            <person name="Gharbi K."/>
            <person name="Hall N."/>
            <person name="Watson M."/>
            <person name="Adriaenssens E.M."/>
            <person name="Foster-Nyarko E."/>
            <person name="Jarju S."/>
            <person name="Secka A."/>
            <person name="Antonio M."/>
            <person name="Oren A."/>
            <person name="Chaudhuri R.R."/>
            <person name="La Ragione R."/>
            <person name="Hildebrand F."/>
            <person name="Pallen M.J."/>
        </authorList>
    </citation>
    <scope>NUCLEOTIDE SEQUENCE</scope>
    <source>
        <strain evidence="6">CHK33-7979</strain>
    </source>
</reference>
<evidence type="ECO:0000259" key="5">
    <source>
        <dbReference type="SMART" id="SM00822"/>
    </source>
</evidence>
<gene>
    <name evidence="6" type="ORF">H9826_03105</name>
</gene>
<reference evidence="6" key="2">
    <citation type="submission" date="2021-04" db="EMBL/GenBank/DDBJ databases">
        <authorList>
            <person name="Gilroy R."/>
        </authorList>
    </citation>
    <scope>NUCLEOTIDE SEQUENCE</scope>
    <source>
        <strain evidence="6">CHK33-7979</strain>
    </source>
</reference>
<dbReference type="InterPro" id="IPR057326">
    <property type="entry name" value="KR_dom"/>
</dbReference>
<evidence type="ECO:0000256" key="3">
    <source>
        <dbReference type="ARBA" id="ARBA00023002"/>
    </source>
</evidence>
<evidence type="ECO:0000256" key="4">
    <source>
        <dbReference type="RuleBase" id="RU000363"/>
    </source>
</evidence>
<dbReference type="SMART" id="SM00822">
    <property type="entry name" value="PKS_KR"/>
    <property type="match status" value="1"/>
</dbReference>
<protein>
    <submittedName>
        <fullName evidence="6">SDR family oxidoreductase</fullName>
    </submittedName>
</protein>
<organism evidence="6 7">
    <name type="scientific">Candidatus Intestinimonas merdavium</name>
    <dbReference type="NCBI Taxonomy" id="2838622"/>
    <lineage>
        <taxon>Bacteria</taxon>
        <taxon>Bacillati</taxon>
        <taxon>Bacillota</taxon>
        <taxon>Clostridia</taxon>
        <taxon>Eubacteriales</taxon>
        <taxon>Intestinimonas</taxon>
    </lineage>
</organism>
<dbReference type="Proteomes" id="UP000886824">
    <property type="component" value="Unassembled WGS sequence"/>
</dbReference>
<dbReference type="PIRSF" id="PIRSF000126">
    <property type="entry name" value="11-beta-HSD1"/>
    <property type="match status" value="1"/>
</dbReference>